<gene>
    <name evidence="2" type="ORF">CRI88_20045</name>
</gene>
<dbReference type="EMBL" id="PDFK01000009">
    <property type="protein sequence ID" value="PKU50128.1"/>
    <property type="molecule type" value="Genomic_DNA"/>
</dbReference>
<dbReference type="SUPFAM" id="SSF51182">
    <property type="entry name" value="RmlC-like cupins"/>
    <property type="match status" value="1"/>
</dbReference>
<name>A0A2I0UVS5_9BACI</name>
<dbReference type="InterPro" id="IPR011051">
    <property type="entry name" value="RmlC_Cupin_sf"/>
</dbReference>
<evidence type="ECO:0000259" key="1">
    <source>
        <dbReference type="Pfam" id="PF07883"/>
    </source>
</evidence>
<dbReference type="Pfam" id="PF07883">
    <property type="entry name" value="Cupin_2"/>
    <property type="match status" value="1"/>
</dbReference>
<reference evidence="2 3" key="1">
    <citation type="submission" date="2017-10" db="EMBL/GenBank/DDBJ databases">
        <title>Draft genome of Lysinibacillus fusiformis strain Juneja, a laboratory-derived pathogen of Drosophila melanogaster.</title>
        <authorList>
            <person name="Smith B.R."/>
            <person name="Unckless R.L."/>
        </authorList>
    </citation>
    <scope>NUCLEOTIDE SEQUENCE [LARGE SCALE GENOMIC DNA]</scope>
    <source>
        <strain evidence="2 3">Juneja</strain>
    </source>
</reference>
<dbReference type="InterPro" id="IPR014710">
    <property type="entry name" value="RmlC-like_jellyroll"/>
</dbReference>
<feature type="domain" description="Cupin type-2" evidence="1">
    <location>
        <begin position="33"/>
        <end position="95"/>
    </location>
</feature>
<protein>
    <submittedName>
        <fullName evidence="2">Cupin domain-containing protein</fullName>
    </submittedName>
</protein>
<proteinExistence type="predicted"/>
<dbReference type="Proteomes" id="UP000234956">
    <property type="component" value="Unassembled WGS sequence"/>
</dbReference>
<dbReference type="Gene3D" id="2.60.120.10">
    <property type="entry name" value="Jelly Rolls"/>
    <property type="match status" value="1"/>
</dbReference>
<dbReference type="RefSeq" id="WP_036118016.1">
    <property type="nucleotide sequence ID" value="NZ_PDFK01000009.1"/>
</dbReference>
<accession>A0A2I0UVS5</accession>
<dbReference type="AlphaFoldDB" id="A0A2I0UVS5"/>
<sequence>MTIIQVQAMLKEKKKHIGKLGSIEGADVLNIQLRAGEKIPEHHTDNEVLIIVQFGEVRFIIEGVEEILTQDTILALNPSEKHSLEAITDVRLIVIKLK</sequence>
<organism evidence="2 3">
    <name type="scientific">Lysinibacillus fusiformis</name>
    <dbReference type="NCBI Taxonomy" id="28031"/>
    <lineage>
        <taxon>Bacteria</taxon>
        <taxon>Bacillati</taxon>
        <taxon>Bacillota</taxon>
        <taxon>Bacilli</taxon>
        <taxon>Bacillales</taxon>
        <taxon>Bacillaceae</taxon>
        <taxon>Lysinibacillus</taxon>
    </lineage>
</organism>
<evidence type="ECO:0000313" key="2">
    <source>
        <dbReference type="EMBL" id="PKU50128.1"/>
    </source>
</evidence>
<evidence type="ECO:0000313" key="3">
    <source>
        <dbReference type="Proteomes" id="UP000234956"/>
    </source>
</evidence>
<comment type="caution">
    <text evidence="2">The sequence shown here is derived from an EMBL/GenBank/DDBJ whole genome shotgun (WGS) entry which is preliminary data.</text>
</comment>
<dbReference type="InterPro" id="IPR013096">
    <property type="entry name" value="Cupin_2"/>
</dbReference>